<dbReference type="SMART" id="SM00478">
    <property type="entry name" value="ENDO3c"/>
    <property type="match status" value="1"/>
</dbReference>
<dbReference type="EMBL" id="JBHUFW010000004">
    <property type="protein sequence ID" value="MFD1862281.1"/>
    <property type="molecule type" value="Genomic_DNA"/>
</dbReference>
<keyword evidence="4" id="KW-0234">DNA repair</keyword>
<keyword evidence="3" id="KW-0227">DNA damage</keyword>
<dbReference type="PANTHER" id="PTHR43003:SF5">
    <property type="entry name" value="DNA-3-METHYLADENINE GLYCOSYLASE"/>
    <property type="match status" value="1"/>
</dbReference>
<comment type="catalytic activity">
    <reaction evidence="1">
        <text>Hydrolysis of alkylated DNA, releasing 3-methyladenine, 3-methylguanine, 7-methylguanine and 7-methyladenine.</text>
        <dbReference type="EC" id="3.2.2.21"/>
    </reaction>
</comment>
<name>A0ABW4QFE5_9BACL</name>
<keyword evidence="7" id="KW-1185">Reference proteome</keyword>
<dbReference type="InterPro" id="IPR011257">
    <property type="entry name" value="DNA_glycosylase"/>
</dbReference>
<evidence type="ECO:0000313" key="7">
    <source>
        <dbReference type="Proteomes" id="UP001597273"/>
    </source>
</evidence>
<dbReference type="InterPro" id="IPR003265">
    <property type="entry name" value="HhH-GPD_domain"/>
</dbReference>
<comment type="caution">
    <text evidence="6">The sequence shown here is derived from an EMBL/GenBank/DDBJ whole genome shotgun (WGS) entry which is preliminary data.</text>
</comment>
<dbReference type="EC" id="3.2.2.21" evidence="2"/>
<dbReference type="SUPFAM" id="SSF48150">
    <property type="entry name" value="DNA-glycosylase"/>
    <property type="match status" value="1"/>
</dbReference>
<dbReference type="RefSeq" id="WP_204892678.1">
    <property type="nucleotide sequence ID" value="NZ_JBHUFW010000004.1"/>
</dbReference>
<sequence>MQITLPFHYDFDRVLERLSLDPLHAVSLSDKSIRVPMASGNVVVVKAAGSSRRPVFELENLEEGQLDRIKDIFHFGSSLDAVNAHFANTNLSALFSEHQGTPIVREFSLYGSLMKSIIHQQLNLSFAHTLTSRFVRTFGHENDGVWFYPAPETIARLRPEDLREMQFSTRKAEYVIGLSEAIASGKLDLDRMESKADEEVAAELVSYRGVGPWTAQSFLLFGLGRPNLFPIADIGLQNALKIQWQLQEKPKAEEIMRHLPDWSPYLSYAALYLWRSIE</sequence>
<evidence type="ECO:0000256" key="4">
    <source>
        <dbReference type="ARBA" id="ARBA00023204"/>
    </source>
</evidence>
<gene>
    <name evidence="6" type="ORF">ACFSDB_05035</name>
</gene>
<reference evidence="7" key="1">
    <citation type="journal article" date="2019" name="Int. J. Syst. Evol. Microbiol.">
        <title>The Global Catalogue of Microorganisms (GCM) 10K type strain sequencing project: providing services to taxonomists for standard genome sequencing and annotation.</title>
        <authorList>
            <consortium name="The Broad Institute Genomics Platform"/>
            <consortium name="The Broad Institute Genome Sequencing Center for Infectious Disease"/>
            <person name="Wu L."/>
            <person name="Ma J."/>
        </authorList>
    </citation>
    <scope>NUCLEOTIDE SEQUENCE [LARGE SCALE GENOMIC DNA]</scope>
    <source>
        <strain evidence="7">CGMCC 1.15475</strain>
    </source>
</reference>
<evidence type="ECO:0000256" key="3">
    <source>
        <dbReference type="ARBA" id="ARBA00022763"/>
    </source>
</evidence>
<organism evidence="6 7">
    <name type="scientific">Planococcus chinensis</name>
    <dbReference type="NCBI Taxonomy" id="272917"/>
    <lineage>
        <taxon>Bacteria</taxon>
        <taxon>Bacillati</taxon>
        <taxon>Bacillota</taxon>
        <taxon>Bacilli</taxon>
        <taxon>Bacillales</taxon>
        <taxon>Caryophanaceae</taxon>
        <taxon>Planococcus</taxon>
    </lineage>
</organism>
<dbReference type="InterPro" id="IPR051912">
    <property type="entry name" value="Alkylbase_DNA_Glycosylase/TA"/>
</dbReference>
<dbReference type="Pfam" id="PF00730">
    <property type="entry name" value="HhH-GPD"/>
    <property type="match status" value="1"/>
</dbReference>
<dbReference type="CDD" id="cd00056">
    <property type="entry name" value="ENDO3c"/>
    <property type="match status" value="1"/>
</dbReference>
<accession>A0ABW4QFE5</accession>
<evidence type="ECO:0000256" key="1">
    <source>
        <dbReference type="ARBA" id="ARBA00000086"/>
    </source>
</evidence>
<evidence type="ECO:0000313" key="6">
    <source>
        <dbReference type="EMBL" id="MFD1862281.1"/>
    </source>
</evidence>
<dbReference type="Gene3D" id="1.10.1670.40">
    <property type="match status" value="1"/>
</dbReference>
<proteinExistence type="predicted"/>
<dbReference type="Proteomes" id="UP001597273">
    <property type="component" value="Unassembled WGS sequence"/>
</dbReference>
<evidence type="ECO:0000259" key="5">
    <source>
        <dbReference type="SMART" id="SM00478"/>
    </source>
</evidence>
<dbReference type="Gene3D" id="1.10.340.30">
    <property type="entry name" value="Hypothetical protein, domain 2"/>
    <property type="match status" value="1"/>
</dbReference>
<protein>
    <recommendedName>
        <fullName evidence="2">DNA-3-methyladenine glycosylase II</fullName>
        <ecNumber evidence="2">3.2.2.21</ecNumber>
    </recommendedName>
</protein>
<dbReference type="PANTHER" id="PTHR43003">
    <property type="entry name" value="DNA-3-METHYLADENINE GLYCOSYLASE"/>
    <property type="match status" value="1"/>
</dbReference>
<feature type="domain" description="HhH-GPD" evidence="5">
    <location>
        <begin position="118"/>
        <end position="278"/>
    </location>
</feature>
<evidence type="ECO:0000256" key="2">
    <source>
        <dbReference type="ARBA" id="ARBA00012000"/>
    </source>
</evidence>